<evidence type="ECO:0000313" key="3">
    <source>
        <dbReference type="Proteomes" id="UP000605848"/>
    </source>
</evidence>
<comment type="caution">
    <text evidence="2">The sequence shown here is derived from an EMBL/GenBank/DDBJ whole genome shotgun (WGS) entry which is preliminary data.</text>
</comment>
<keyword evidence="1" id="KW-0472">Membrane</keyword>
<keyword evidence="1" id="KW-1133">Transmembrane helix</keyword>
<name>A0A936ZBX1_9HYPH</name>
<dbReference type="AlphaFoldDB" id="A0A936ZBX1"/>
<reference evidence="2" key="1">
    <citation type="submission" date="2021-01" db="EMBL/GenBank/DDBJ databases">
        <title>Microvirga sp.</title>
        <authorList>
            <person name="Kim M.K."/>
        </authorList>
    </citation>
    <scope>NUCLEOTIDE SEQUENCE</scope>
    <source>
        <strain evidence="2">5420S-16</strain>
    </source>
</reference>
<dbReference type="Proteomes" id="UP000605848">
    <property type="component" value="Unassembled WGS sequence"/>
</dbReference>
<sequence length="47" mass="4705">MGRQANIKLPASFLGAMAFGFFVALIGPGVPMIEIGIAASVLGLGSL</sequence>
<dbReference type="Pfam" id="PF04955">
    <property type="entry name" value="HupE_UreJ"/>
    <property type="match status" value="1"/>
</dbReference>
<protein>
    <submittedName>
        <fullName evidence="2">HupE/UreJ family protein</fullName>
    </submittedName>
</protein>
<evidence type="ECO:0000313" key="2">
    <source>
        <dbReference type="EMBL" id="MBL0406931.1"/>
    </source>
</evidence>
<dbReference type="InterPro" id="IPR007038">
    <property type="entry name" value="HupE_UreJ"/>
</dbReference>
<keyword evidence="1" id="KW-0812">Transmembrane</keyword>
<gene>
    <name evidence="2" type="ORF">JKG68_23615</name>
</gene>
<evidence type="ECO:0000256" key="1">
    <source>
        <dbReference type="SAM" id="Phobius"/>
    </source>
</evidence>
<feature type="transmembrane region" description="Helical" evidence="1">
    <location>
        <begin position="12"/>
        <end position="42"/>
    </location>
</feature>
<accession>A0A936ZBX1</accession>
<dbReference type="EMBL" id="JAEQMY010000056">
    <property type="protein sequence ID" value="MBL0406931.1"/>
    <property type="molecule type" value="Genomic_DNA"/>
</dbReference>
<keyword evidence="3" id="KW-1185">Reference proteome</keyword>
<organism evidence="2 3">
    <name type="scientific">Microvirga aerilata</name>
    <dbReference type="NCBI Taxonomy" id="670292"/>
    <lineage>
        <taxon>Bacteria</taxon>
        <taxon>Pseudomonadati</taxon>
        <taxon>Pseudomonadota</taxon>
        <taxon>Alphaproteobacteria</taxon>
        <taxon>Hyphomicrobiales</taxon>
        <taxon>Methylobacteriaceae</taxon>
        <taxon>Microvirga</taxon>
    </lineage>
</organism>
<proteinExistence type="predicted"/>